<evidence type="ECO:0000313" key="3">
    <source>
        <dbReference type="Proteomes" id="UP000503462"/>
    </source>
</evidence>
<dbReference type="Proteomes" id="UP000503462">
    <property type="component" value="Chromosome 4"/>
</dbReference>
<protein>
    <submittedName>
        <fullName evidence="2">Uncharacterized protein</fullName>
    </submittedName>
</protein>
<proteinExistence type="predicted"/>
<evidence type="ECO:0000256" key="1">
    <source>
        <dbReference type="SAM" id="MobiDB-lite"/>
    </source>
</evidence>
<dbReference type="EMBL" id="CP051142">
    <property type="protein sequence ID" value="QIX00557.1"/>
    <property type="molecule type" value="Genomic_DNA"/>
</dbReference>
<gene>
    <name evidence="2" type="ORF">AMS68_006074</name>
</gene>
<evidence type="ECO:0000313" key="2">
    <source>
        <dbReference type="EMBL" id="QIX00557.1"/>
    </source>
</evidence>
<organism evidence="2 3">
    <name type="scientific">Peltaster fructicola</name>
    <dbReference type="NCBI Taxonomy" id="286661"/>
    <lineage>
        <taxon>Eukaryota</taxon>
        <taxon>Fungi</taxon>
        <taxon>Dikarya</taxon>
        <taxon>Ascomycota</taxon>
        <taxon>Pezizomycotina</taxon>
        <taxon>Dothideomycetes</taxon>
        <taxon>Dothideomycetes incertae sedis</taxon>
        <taxon>Peltaster</taxon>
    </lineage>
</organism>
<name>A0A6H0Y0M6_9PEZI</name>
<dbReference type="AlphaFoldDB" id="A0A6H0Y0M6"/>
<dbReference type="OrthoDB" id="5430717at2759"/>
<keyword evidence="3" id="KW-1185">Reference proteome</keyword>
<feature type="region of interest" description="Disordered" evidence="1">
    <location>
        <begin position="111"/>
        <end position="164"/>
    </location>
</feature>
<accession>A0A6H0Y0M6</accession>
<sequence length="164" mass="17882">MHHSKETIFEFLDGTKPYEDRNLSNQRATMRNKPRGSLADSSSKLVSKGSMTSIHADLPFGSPSSSTIAPIVLPTTHSTDRLSIRRGNQNRARLLTTTALCKSASMRSLRQGSSDWQHMPEQAENASPSASFGEVRRISKIPSPVFPSGAKLRQGRHTSSSSSS</sequence>
<feature type="region of interest" description="Disordered" evidence="1">
    <location>
        <begin position="19"/>
        <end position="43"/>
    </location>
</feature>
<reference evidence="2 3" key="1">
    <citation type="journal article" date="2016" name="Sci. Rep.">
        <title>Peltaster fructicola genome reveals evolution from an invasive phytopathogen to an ectophytic parasite.</title>
        <authorList>
            <person name="Xu C."/>
            <person name="Chen H."/>
            <person name="Gleason M.L."/>
            <person name="Xu J.R."/>
            <person name="Liu H."/>
            <person name="Zhang R."/>
            <person name="Sun G."/>
        </authorList>
    </citation>
    <scope>NUCLEOTIDE SEQUENCE [LARGE SCALE GENOMIC DNA]</scope>
    <source>
        <strain evidence="2 3">LNHT1506</strain>
    </source>
</reference>